<keyword evidence="1" id="KW-1133">Transmembrane helix</keyword>
<keyword evidence="3" id="KW-1185">Reference proteome</keyword>
<proteinExistence type="predicted"/>
<reference evidence="3" key="1">
    <citation type="submission" date="2017-02" db="EMBL/GenBank/DDBJ databases">
        <title>Comparative genomics and description of representatives of a novel lineage of planctomycetes thriving in anoxic sediments.</title>
        <authorList>
            <person name="Spring S."/>
            <person name="Bunk B."/>
            <person name="Sproer C."/>
        </authorList>
    </citation>
    <scope>NUCLEOTIDE SEQUENCE [LARGE SCALE GENOMIC DNA]</scope>
    <source>
        <strain evidence="3">ST-NAGAB-D1</strain>
    </source>
</reference>
<evidence type="ECO:0000256" key="1">
    <source>
        <dbReference type="SAM" id="Phobius"/>
    </source>
</evidence>
<dbReference type="RefSeq" id="WP_146660433.1">
    <property type="nucleotide sequence ID" value="NZ_CP019791.1"/>
</dbReference>
<dbReference type="AlphaFoldDB" id="A0A1U9NJI1"/>
<dbReference type="STRING" id="1936003.STSP2_01050"/>
<dbReference type="EMBL" id="CP019791">
    <property type="protein sequence ID" value="AQT67898.1"/>
    <property type="molecule type" value="Genomic_DNA"/>
</dbReference>
<feature type="transmembrane region" description="Helical" evidence="1">
    <location>
        <begin position="78"/>
        <end position="96"/>
    </location>
</feature>
<gene>
    <name evidence="2" type="ORF">STSP2_01050</name>
</gene>
<evidence type="ECO:0000313" key="2">
    <source>
        <dbReference type="EMBL" id="AQT67898.1"/>
    </source>
</evidence>
<dbReference type="Proteomes" id="UP000189674">
    <property type="component" value="Chromosome"/>
</dbReference>
<dbReference type="OrthoDB" id="6906347at2"/>
<accession>A0A1U9NJI1</accession>
<evidence type="ECO:0000313" key="3">
    <source>
        <dbReference type="Proteomes" id="UP000189674"/>
    </source>
</evidence>
<name>A0A1U9NJI1_9BACT</name>
<organism evidence="2 3">
    <name type="scientific">Anaerohalosphaera lusitana</name>
    <dbReference type="NCBI Taxonomy" id="1936003"/>
    <lineage>
        <taxon>Bacteria</taxon>
        <taxon>Pseudomonadati</taxon>
        <taxon>Planctomycetota</taxon>
        <taxon>Phycisphaerae</taxon>
        <taxon>Sedimentisphaerales</taxon>
        <taxon>Anaerohalosphaeraceae</taxon>
        <taxon>Anaerohalosphaera</taxon>
    </lineage>
</organism>
<protein>
    <submittedName>
        <fullName evidence="2">Putative transmembrane transcriptional regulator (Anti-sigma factor)</fullName>
    </submittedName>
</protein>
<keyword evidence="1 2" id="KW-0812">Transmembrane</keyword>
<keyword evidence="1" id="KW-0472">Membrane</keyword>
<dbReference type="KEGG" id="alus:STSP2_01050"/>
<sequence>MSHLNKEQFEDIIAGKTKPDSHLENCPRCRSRLSDHVRIKDGLKAAFDNVEPPAELSRRLRMSFPDTVKHKFATAKTAGSALAVAASLLLVVILFANSMAPSTVQASPEDLSRIHDMNITGHDKFYSQSDPAKLSAYFRTELGFNPHLPRPDMGLELRGCCVSHFGESVKGSYVVDTPQGYISVVVVNDTPRDMVMHKIPSSGGQTVWCSKFAGNRMAAVQLGEYTYCAVGQADYEVLGELLDNLTSD</sequence>